<protein>
    <submittedName>
        <fullName evidence="3">Uncharacterized protein</fullName>
    </submittedName>
</protein>
<feature type="signal peptide" evidence="2">
    <location>
        <begin position="1"/>
        <end position="19"/>
    </location>
</feature>
<evidence type="ECO:0000256" key="2">
    <source>
        <dbReference type="SAM" id="SignalP"/>
    </source>
</evidence>
<dbReference type="EMBL" id="JAJJHW010002585">
    <property type="protein sequence ID" value="KAH8372098.1"/>
    <property type="molecule type" value="Genomic_DNA"/>
</dbReference>
<evidence type="ECO:0000313" key="4">
    <source>
        <dbReference type="Proteomes" id="UP001200034"/>
    </source>
</evidence>
<sequence length="100" mass="11203">MSSKFWVCLALISVGIAHTYVYTDFLKQVEAKETGGVAGYLSSMWPHVEKIGSRMKDDLRSMLQTGQVMVQVAQKAISDYRSKQKEKSTKQKPPKSSIFG</sequence>
<feature type="compositionally biased region" description="Basic and acidic residues" evidence="1">
    <location>
        <begin position="79"/>
        <end position="89"/>
    </location>
</feature>
<feature type="region of interest" description="Disordered" evidence="1">
    <location>
        <begin position="79"/>
        <end position="100"/>
    </location>
</feature>
<keyword evidence="2" id="KW-0732">Signal</keyword>
<dbReference type="Proteomes" id="UP001200034">
    <property type="component" value="Unassembled WGS sequence"/>
</dbReference>
<comment type="caution">
    <text evidence="3">The sequence shown here is derived from an EMBL/GenBank/DDBJ whole genome shotgun (WGS) entry which is preliminary data.</text>
</comment>
<reference evidence="3" key="1">
    <citation type="journal article" date="2021" name="Mol. Ecol. Resour.">
        <title>Phylogenomic analyses of the genus Drosophila reveals genomic signals of climate adaptation.</title>
        <authorList>
            <person name="Li F."/>
            <person name="Rane R.V."/>
            <person name="Luria V."/>
            <person name="Xiong Z."/>
            <person name="Chen J."/>
            <person name="Li Z."/>
            <person name="Catullo R.A."/>
            <person name="Griffin P.C."/>
            <person name="Schiffer M."/>
            <person name="Pearce S."/>
            <person name="Lee S.F."/>
            <person name="McElroy K."/>
            <person name="Stocker A."/>
            <person name="Shirriffs J."/>
            <person name="Cockerell F."/>
            <person name="Coppin C."/>
            <person name="Sgro C.M."/>
            <person name="Karger A."/>
            <person name="Cain J.W."/>
            <person name="Weber J.A."/>
            <person name="Santpere G."/>
            <person name="Kirschner M.W."/>
            <person name="Hoffmann A.A."/>
            <person name="Oakeshott J.G."/>
            <person name="Zhang G."/>
        </authorList>
    </citation>
    <scope>NUCLEOTIDE SEQUENCE</scope>
    <source>
        <strain evidence="3">BGI-SZ-2011g</strain>
    </source>
</reference>
<feature type="chain" id="PRO_5041966524" evidence="2">
    <location>
        <begin position="20"/>
        <end position="100"/>
    </location>
</feature>
<organism evidence="3 4">
    <name type="scientific">Drosophila rubida</name>
    <dbReference type="NCBI Taxonomy" id="30044"/>
    <lineage>
        <taxon>Eukaryota</taxon>
        <taxon>Metazoa</taxon>
        <taxon>Ecdysozoa</taxon>
        <taxon>Arthropoda</taxon>
        <taxon>Hexapoda</taxon>
        <taxon>Insecta</taxon>
        <taxon>Pterygota</taxon>
        <taxon>Neoptera</taxon>
        <taxon>Endopterygota</taxon>
        <taxon>Diptera</taxon>
        <taxon>Brachycera</taxon>
        <taxon>Muscomorpha</taxon>
        <taxon>Ephydroidea</taxon>
        <taxon>Drosophilidae</taxon>
        <taxon>Drosophila</taxon>
    </lineage>
</organism>
<evidence type="ECO:0000256" key="1">
    <source>
        <dbReference type="SAM" id="MobiDB-lite"/>
    </source>
</evidence>
<proteinExistence type="predicted"/>
<evidence type="ECO:0000313" key="3">
    <source>
        <dbReference type="EMBL" id="KAH8372098.1"/>
    </source>
</evidence>
<keyword evidence="4" id="KW-1185">Reference proteome</keyword>
<accession>A0AAD4PMB7</accession>
<name>A0AAD4PMB7_9MUSC</name>
<dbReference type="AlphaFoldDB" id="A0AAD4PMB7"/>
<gene>
    <name evidence="3" type="ORF">KR093_010099</name>
</gene>